<name>A0ABT1NKD4_9FIRM</name>
<dbReference type="InterPro" id="IPR008969">
    <property type="entry name" value="CarboxyPept-like_regulatory"/>
</dbReference>
<evidence type="ECO:0008006" key="3">
    <source>
        <dbReference type="Google" id="ProtNLM"/>
    </source>
</evidence>
<dbReference type="EMBL" id="JAJEKE010000014">
    <property type="protein sequence ID" value="MCQ1530736.1"/>
    <property type="molecule type" value="Genomic_DNA"/>
</dbReference>
<sequence>MPNLVKDLIQYIGISLNTSESLNSLKKLNVRKRRRKKMRRRRLNENAAGLEANKDNWENPIKLWGQVKDCYGHAVENALVNLLKPVPQDGSIEYIRVAHTTTDRFGVYEFELSPDNENTRLIVIASKAGSGNERTIEENSDLCNP</sequence>
<organism evidence="1 2">
    <name type="scientific">Lutispora saccharofermentans</name>
    <dbReference type="NCBI Taxonomy" id="3024236"/>
    <lineage>
        <taxon>Bacteria</taxon>
        <taxon>Bacillati</taxon>
        <taxon>Bacillota</taxon>
        <taxon>Clostridia</taxon>
        <taxon>Lutisporales</taxon>
        <taxon>Lutisporaceae</taxon>
        <taxon>Lutispora</taxon>
    </lineage>
</organism>
<protein>
    <recommendedName>
        <fullName evidence="3">Carboxypeptidase regulatory-like domain-containing protein</fullName>
    </recommendedName>
</protein>
<dbReference type="SUPFAM" id="SSF49464">
    <property type="entry name" value="Carboxypeptidase regulatory domain-like"/>
    <property type="match status" value="1"/>
</dbReference>
<accession>A0ABT1NKD4</accession>
<evidence type="ECO:0000313" key="1">
    <source>
        <dbReference type="EMBL" id="MCQ1530736.1"/>
    </source>
</evidence>
<gene>
    <name evidence="1" type="ORF">LJD61_14430</name>
</gene>
<evidence type="ECO:0000313" key="2">
    <source>
        <dbReference type="Proteomes" id="UP001651880"/>
    </source>
</evidence>
<proteinExistence type="predicted"/>
<dbReference type="Proteomes" id="UP001651880">
    <property type="component" value="Unassembled WGS sequence"/>
</dbReference>
<reference evidence="1 2" key="1">
    <citation type="submission" date="2021-10" db="EMBL/GenBank/DDBJ databases">
        <title>Lutispora strain m25 sp. nov., a thermophilic, non-spore-forming bacterium isolated from a lab-scale methanogenic bioreactor digesting anaerobic sludge.</title>
        <authorList>
            <person name="El Houari A."/>
            <person name="Mcdonald J."/>
        </authorList>
    </citation>
    <scope>NUCLEOTIDE SEQUENCE [LARGE SCALE GENOMIC DNA]</scope>
    <source>
        <strain evidence="2">m25</strain>
    </source>
</reference>
<keyword evidence="2" id="KW-1185">Reference proteome</keyword>
<comment type="caution">
    <text evidence="1">The sequence shown here is derived from an EMBL/GenBank/DDBJ whole genome shotgun (WGS) entry which is preliminary data.</text>
</comment>
<dbReference type="RefSeq" id="WP_255228257.1">
    <property type="nucleotide sequence ID" value="NZ_JAJEKE010000014.1"/>
</dbReference>